<feature type="transmembrane region" description="Helical" evidence="2">
    <location>
        <begin position="145"/>
        <end position="165"/>
    </location>
</feature>
<reference evidence="3" key="1">
    <citation type="submission" date="2021-01" db="EMBL/GenBank/DDBJ databases">
        <authorList>
            <person name="Corre E."/>
            <person name="Pelletier E."/>
            <person name="Niang G."/>
            <person name="Scheremetjew M."/>
            <person name="Finn R."/>
            <person name="Kale V."/>
            <person name="Holt S."/>
            <person name="Cochrane G."/>
            <person name="Meng A."/>
            <person name="Brown T."/>
            <person name="Cohen L."/>
        </authorList>
    </citation>
    <scope>NUCLEOTIDE SEQUENCE</scope>
    <source>
        <strain evidence="3">CCMP2222</strain>
    </source>
</reference>
<accession>A0A7S2J4S8</accession>
<proteinExistence type="predicted"/>
<feature type="compositionally biased region" description="Basic and acidic residues" evidence="1">
    <location>
        <begin position="209"/>
        <end position="220"/>
    </location>
</feature>
<feature type="region of interest" description="Disordered" evidence="1">
    <location>
        <begin position="203"/>
        <end position="228"/>
    </location>
</feature>
<keyword evidence="2" id="KW-1133">Transmembrane helix</keyword>
<keyword evidence="2" id="KW-0812">Transmembrane</keyword>
<protein>
    <submittedName>
        <fullName evidence="3">Uncharacterized protein</fullName>
    </submittedName>
</protein>
<evidence type="ECO:0000256" key="2">
    <source>
        <dbReference type="SAM" id="Phobius"/>
    </source>
</evidence>
<evidence type="ECO:0000313" key="3">
    <source>
        <dbReference type="EMBL" id="CAD9536593.1"/>
    </source>
</evidence>
<feature type="transmembrane region" description="Helical" evidence="2">
    <location>
        <begin position="98"/>
        <end position="124"/>
    </location>
</feature>
<feature type="transmembrane region" description="Helical" evidence="2">
    <location>
        <begin position="12"/>
        <end position="33"/>
    </location>
</feature>
<gene>
    <name evidence="3" type="ORF">AAND1436_LOCUS46596</name>
</gene>
<name>A0A7S2J4S8_9DINO</name>
<evidence type="ECO:0000256" key="1">
    <source>
        <dbReference type="SAM" id="MobiDB-lite"/>
    </source>
</evidence>
<dbReference type="AlphaFoldDB" id="A0A7S2J4S8"/>
<dbReference type="EMBL" id="HBGQ01097559">
    <property type="protein sequence ID" value="CAD9536593.1"/>
    <property type="molecule type" value="Transcribed_RNA"/>
</dbReference>
<keyword evidence="2" id="KW-0472">Membrane</keyword>
<organism evidence="3">
    <name type="scientific">Alexandrium andersonii</name>
    <dbReference type="NCBI Taxonomy" id="327968"/>
    <lineage>
        <taxon>Eukaryota</taxon>
        <taxon>Sar</taxon>
        <taxon>Alveolata</taxon>
        <taxon>Dinophyceae</taxon>
        <taxon>Gonyaulacales</taxon>
        <taxon>Pyrocystaceae</taxon>
        <taxon>Alexandrium</taxon>
    </lineage>
</organism>
<sequence length="228" mass="23988">MPLLVQFGRAGALLLVTALEVAFVILLIVGMLAPCMGLHLDVSVVLEPSGPVPKSMGWMLEDAIDVMGLRPLLNAEVSLWHCLSSLAGYIGDGEATCILAFAMLAVFAISMTLADMMMLALATFSLGTPGRPNTAMDVSRVLKHISMLDVFCMGVCVVCLAGQAYSKVGFNLSLRAGLVPLVCAEALHYLTYHLVSSAVSAEEEGASSDESRSPSEDKLIARVGGEGL</sequence>